<keyword evidence="3" id="KW-1185">Reference proteome</keyword>
<protein>
    <recommendedName>
        <fullName evidence="4">Lipoprotein</fullName>
    </recommendedName>
</protein>
<organism evidence="2 3">
    <name type="scientific">Pyxidicoccus fallax</name>
    <dbReference type="NCBI Taxonomy" id="394095"/>
    <lineage>
        <taxon>Bacteria</taxon>
        <taxon>Pseudomonadati</taxon>
        <taxon>Myxococcota</taxon>
        <taxon>Myxococcia</taxon>
        <taxon>Myxococcales</taxon>
        <taxon>Cystobacterineae</taxon>
        <taxon>Myxococcaceae</taxon>
        <taxon>Pyxidicoccus</taxon>
    </lineage>
</organism>
<dbReference type="PROSITE" id="PS51257">
    <property type="entry name" value="PROKAR_LIPOPROTEIN"/>
    <property type="match status" value="1"/>
</dbReference>
<feature type="signal peptide" evidence="1">
    <location>
        <begin position="1"/>
        <end position="20"/>
    </location>
</feature>
<evidence type="ECO:0000313" key="3">
    <source>
        <dbReference type="Proteomes" id="UP000518300"/>
    </source>
</evidence>
<evidence type="ECO:0000256" key="1">
    <source>
        <dbReference type="SAM" id="SignalP"/>
    </source>
</evidence>
<gene>
    <name evidence="2" type="ORF">HG543_12945</name>
</gene>
<dbReference type="EMBL" id="JABBJJ010000047">
    <property type="protein sequence ID" value="NMO15753.1"/>
    <property type="molecule type" value="Genomic_DNA"/>
</dbReference>
<dbReference type="AlphaFoldDB" id="A0A848LFF3"/>
<accession>A0A848LFF3</accession>
<evidence type="ECO:0008006" key="4">
    <source>
        <dbReference type="Google" id="ProtNLM"/>
    </source>
</evidence>
<keyword evidence="1" id="KW-0732">Signal</keyword>
<sequence>MKTTLFVLFASMSLAMAVTACGDDACSAEESKTCSDKQATCVTSCGTGVEANYASCVATCNTRLCDCLDSCGSTCQD</sequence>
<dbReference type="RefSeq" id="WP_169345046.1">
    <property type="nucleotide sequence ID" value="NZ_JABBJJ010000047.1"/>
</dbReference>
<feature type="chain" id="PRO_5032925632" description="Lipoprotein" evidence="1">
    <location>
        <begin position="21"/>
        <end position="77"/>
    </location>
</feature>
<evidence type="ECO:0000313" key="2">
    <source>
        <dbReference type="EMBL" id="NMO15753.1"/>
    </source>
</evidence>
<comment type="caution">
    <text evidence="2">The sequence shown here is derived from an EMBL/GenBank/DDBJ whole genome shotgun (WGS) entry which is preliminary data.</text>
</comment>
<proteinExistence type="predicted"/>
<dbReference type="Proteomes" id="UP000518300">
    <property type="component" value="Unassembled WGS sequence"/>
</dbReference>
<reference evidence="2 3" key="1">
    <citation type="submission" date="2020-04" db="EMBL/GenBank/DDBJ databases">
        <title>Draft genome of Pyxidicoccus fallax type strain.</title>
        <authorList>
            <person name="Whitworth D.E."/>
        </authorList>
    </citation>
    <scope>NUCLEOTIDE SEQUENCE [LARGE SCALE GENOMIC DNA]</scope>
    <source>
        <strain evidence="2 3">DSM 14698</strain>
    </source>
</reference>
<name>A0A848LFF3_9BACT</name>